<dbReference type="Pfam" id="PF12704">
    <property type="entry name" value="MacB_PCD"/>
    <property type="match status" value="1"/>
</dbReference>
<name>A0A2U2BBX0_9BACT</name>
<dbReference type="InterPro" id="IPR025857">
    <property type="entry name" value="MacB_PCD"/>
</dbReference>
<evidence type="ECO:0000259" key="9">
    <source>
        <dbReference type="Pfam" id="PF12704"/>
    </source>
</evidence>
<dbReference type="Proteomes" id="UP000244956">
    <property type="component" value="Unassembled WGS sequence"/>
</dbReference>
<dbReference type="GO" id="GO:0098797">
    <property type="term" value="C:plasma membrane protein complex"/>
    <property type="evidence" value="ECO:0007669"/>
    <property type="project" value="TreeGrafter"/>
</dbReference>
<evidence type="ECO:0000256" key="7">
    <source>
        <dbReference type="SAM" id="Phobius"/>
    </source>
</evidence>
<feature type="domain" description="MacB-like periplasmic core" evidence="9">
    <location>
        <begin position="25"/>
        <end position="157"/>
    </location>
</feature>
<evidence type="ECO:0000256" key="4">
    <source>
        <dbReference type="ARBA" id="ARBA00022692"/>
    </source>
</evidence>
<dbReference type="GO" id="GO:0044874">
    <property type="term" value="P:lipoprotein localization to outer membrane"/>
    <property type="evidence" value="ECO:0007669"/>
    <property type="project" value="TreeGrafter"/>
</dbReference>
<dbReference type="InterPro" id="IPR003838">
    <property type="entry name" value="ABC3_permease_C"/>
</dbReference>
<dbReference type="Pfam" id="PF02687">
    <property type="entry name" value="FtsX"/>
    <property type="match status" value="1"/>
</dbReference>
<evidence type="ECO:0000313" key="11">
    <source>
        <dbReference type="Proteomes" id="UP000244956"/>
    </source>
</evidence>
<sequence>MKLALRIALRYLFAKKSQNVINVISMISVTGVLVGSLALIVVLSVFNGLHGLIGSLYGSFDPDLKITPEQGKVFNIDSIPYEQLVEIEGVETISHVLEDHALIRSDNRQVPAIVMGVDDSFAAVSGIDSIIVDGRYRLRQNNQNYGVVGYVLADQLGLRLNFVKPLVIYAPKRKGRINLMRPDLSFKKEYLHPAGLFAVRQLEYDSKYLIVDIDQARGLFEYSDSVVSSLGIAVNKKFDTEDVKQNIETLLSNSFEVKDQHEQHATFYKLMRVEKLMAYLILLFILVIALFNVIGTLSLLIFEKKQSIGTLRSMGADRSLINKVFLVEGWLISLAGVTAGVLLGALLIWLQQQFGLLRFQGGGAFIVEAYPVALEWTDMVLVYFSVSLIGFLAALYPVRVIVRRYYSEQGEE</sequence>
<protein>
    <recommendedName>
        <fullName evidence="12">ABC transporter permease</fullName>
    </recommendedName>
</protein>
<organism evidence="10 11">
    <name type="scientific">Marinilabilia rubra</name>
    <dbReference type="NCBI Taxonomy" id="2162893"/>
    <lineage>
        <taxon>Bacteria</taxon>
        <taxon>Pseudomonadati</taxon>
        <taxon>Bacteroidota</taxon>
        <taxon>Bacteroidia</taxon>
        <taxon>Marinilabiliales</taxon>
        <taxon>Marinilabiliaceae</taxon>
        <taxon>Marinilabilia</taxon>
    </lineage>
</organism>
<keyword evidence="11" id="KW-1185">Reference proteome</keyword>
<comment type="caution">
    <text evidence="10">The sequence shown here is derived from an EMBL/GenBank/DDBJ whole genome shotgun (WGS) entry which is preliminary data.</text>
</comment>
<comment type="subcellular location">
    <subcellularLocation>
        <location evidence="1">Cell membrane</location>
        <topology evidence="1">Multi-pass membrane protein</topology>
    </subcellularLocation>
</comment>
<dbReference type="AlphaFoldDB" id="A0A2U2BBX0"/>
<evidence type="ECO:0000259" key="8">
    <source>
        <dbReference type="Pfam" id="PF02687"/>
    </source>
</evidence>
<proteinExistence type="inferred from homology"/>
<keyword evidence="3" id="KW-1003">Cell membrane</keyword>
<feature type="transmembrane region" description="Helical" evidence="7">
    <location>
        <begin position="380"/>
        <end position="398"/>
    </location>
</feature>
<dbReference type="OrthoDB" id="1522724at2"/>
<evidence type="ECO:0000256" key="5">
    <source>
        <dbReference type="ARBA" id="ARBA00022989"/>
    </source>
</evidence>
<comment type="similarity">
    <text evidence="2">Belongs to the ABC-4 integral membrane protein family. LolC/E subfamily.</text>
</comment>
<dbReference type="PANTHER" id="PTHR30489:SF0">
    <property type="entry name" value="LIPOPROTEIN-RELEASING SYSTEM TRANSMEMBRANE PROTEIN LOLE"/>
    <property type="match status" value="1"/>
</dbReference>
<dbReference type="PANTHER" id="PTHR30489">
    <property type="entry name" value="LIPOPROTEIN-RELEASING SYSTEM TRANSMEMBRANE PROTEIN LOLE"/>
    <property type="match status" value="1"/>
</dbReference>
<keyword evidence="6 7" id="KW-0472">Membrane</keyword>
<keyword evidence="5 7" id="KW-1133">Transmembrane helix</keyword>
<accession>A0A2U2BBX0</accession>
<reference evidence="10 11" key="1">
    <citation type="submission" date="2018-05" db="EMBL/GenBank/DDBJ databases">
        <title>Marinilabilia rubrum sp. nov., isolated from saltern sediment.</title>
        <authorList>
            <person name="Zhang R."/>
        </authorList>
    </citation>
    <scope>NUCLEOTIDE SEQUENCE [LARGE SCALE GENOMIC DNA]</scope>
    <source>
        <strain evidence="10 11">WTE16</strain>
    </source>
</reference>
<dbReference type="InterPro" id="IPR051447">
    <property type="entry name" value="Lipoprotein-release_system"/>
</dbReference>
<feature type="domain" description="ABC3 transporter permease C-terminal" evidence="8">
    <location>
        <begin position="280"/>
        <end position="403"/>
    </location>
</feature>
<gene>
    <name evidence="10" type="ORF">DDZ16_06245</name>
</gene>
<keyword evidence="4 7" id="KW-0812">Transmembrane</keyword>
<evidence type="ECO:0008006" key="12">
    <source>
        <dbReference type="Google" id="ProtNLM"/>
    </source>
</evidence>
<evidence type="ECO:0000313" key="10">
    <source>
        <dbReference type="EMBL" id="PWE00523.1"/>
    </source>
</evidence>
<dbReference type="EMBL" id="QEWP01000003">
    <property type="protein sequence ID" value="PWE00523.1"/>
    <property type="molecule type" value="Genomic_DNA"/>
</dbReference>
<evidence type="ECO:0000256" key="6">
    <source>
        <dbReference type="ARBA" id="ARBA00023136"/>
    </source>
</evidence>
<feature type="transmembrane region" description="Helical" evidence="7">
    <location>
        <begin position="323"/>
        <end position="350"/>
    </location>
</feature>
<feature type="transmembrane region" description="Helical" evidence="7">
    <location>
        <begin position="276"/>
        <end position="302"/>
    </location>
</feature>
<evidence type="ECO:0000256" key="3">
    <source>
        <dbReference type="ARBA" id="ARBA00022475"/>
    </source>
</evidence>
<feature type="transmembrane region" description="Helical" evidence="7">
    <location>
        <begin position="20"/>
        <end position="46"/>
    </location>
</feature>
<dbReference type="RefSeq" id="WP_109263562.1">
    <property type="nucleotide sequence ID" value="NZ_QEWP01000003.1"/>
</dbReference>
<evidence type="ECO:0000256" key="2">
    <source>
        <dbReference type="ARBA" id="ARBA00005236"/>
    </source>
</evidence>
<evidence type="ECO:0000256" key="1">
    <source>
        <dbReference type="ARBA" id="ARBA00004651"/>
    </source>
</evidence>